<gene>
    <name evidence="2" type="ORF">ElyMa_005685500</name>
</gene>
<comment type="caution">
    <text evidence="2">The sequence shown here is derived from an EMBL/GenBank/DDBJ whole genome shotgun (WGS) entry which is preliminary data.</text>
</comment>
<evidence type="ECO:0000256" key="1">
    <source>
        <dbReference type="SAM" id="SignalP"/>
    </source>
</evidence>
<dbReference type="AlphaFoldDB" id="A0AAV4FH37"/>
<dbReference type="EMBL" id="BMAT01011381">
    <property type="protein sequence ID" value="GFR71675.1"/>
    <property type="molecule type" value="Genomic_DNA"/>
</dbReference>
<evidence type="ECO:0000313" key="2">
    <source>
        <dbReference type="EMBL" id="GFR71675.1"/>
    </source>
</evidence>
<evidence type="ECO:0000313" key="3">
    <source>
        <dbReference type="Proteomes" id="UP000762676"/>
    </source>
</evidence>
<dbReference type="Proteomes" id="UP000762676">
    <property type="component" value="Unassembled WGS sequence"/>
</dbReference>
<keyword evidence="1" id="KW-0732">Signal</keyword>
<sequence length="207" mass="23977">MKTRITGFLVLLVMIVAGWQWLLPEPVPDISRLNTERTQVFDTTEKSPDVEFNWTTVAQVAGISPEAAEQAYQQWMSREQQYDDVIRFFNGEKTDPEKVMTDIKDMAERAEISAGEALFLELAWLNQTETDADVIKEKAARLIENSVQASAEQRQDPTDDPQFQQYKTLEAELVKEVMTMEQFPDEKSRSRYLSMKLQELREKVYAQ</sequence>
<protein>
    <submittedName>
        <fullName evidence="2">Uncharacterized protein</fullName>
    </submittedName>
</protein>
<accession>A0AAV4FH37</accession>
<proteinExistence type="predicted"/>
<reference evidence="2 3" key="1">
    <citation type="journal article" date="2021" name="Elife">
        <title>Chloroplast acquisition without the gene transfer in kleptoplastic sea slugs, Plakobranchus ocellatus.</title>
        <authorList>
            <person name="Maeda T."/>
            <person name="Takahashi S."/>
            <person name="Yoshida T."/>
            <person name="Shimamura S."/>
            <person name="Takaki Y."/>
            <person name="Nagai Y."/>
            <person name="Toyoda A."/>
            <person name="Suzuki Y."/>
            <person name="Arimoto A."/>
            <person name="Ishii H."/>
            <person name="Satoh N."/>
            <person name="Nishiyama T."/>
            <person name="Hasebe M."/>
            <person name="Maruyama T."/>
            <person name="Minagawa J."/>
            <person name="Obokata J."/>
            <person name="Shigenobu S."/>
        </authorList>
    </citation>
    <scope>NUCLEOTIDE SEQUENCE [LARGE SCALE GENOMIC DNA]</scope>
</reference>
<feature type="signal peptide" evidence="1">
    <location>
        <begin position="1"/>
        <end position="24"/>
    </location>
</feature>
<organism evidence="2 3">
    <name type="scientific">Elysia marginata</name>
    <dbReference type="NCBI Taxonomy" id="1093978"/>
    <lineage>
        <taxon>Eukaryota</taxon>
        <taxon>Metazoa</taxon>
        <taxon>Spiralia</taxon>
        <taxon>Lophotrochozoa</taxon>
        <taxon>Mollusca</taxon>
        <taxon>Gastropoda</taxon>
        <taxon>Heterobranchia</taxon>
        <taxon>Euthyneura</taxon>
        <taxon>Panpulmonata</taxon>
        <taxon>Sacoglossa</taxon>
        <taxon>Placobranchoidea</taxon>
        <taxon>Plakobranchidae</taxon>
        <taxon>Elysia</taxon>
    </lineage>
</organism>
<feature type="chain" id="PRO_5043327012" evidence="1">
    <location>
        <begin position="25"/>
        <end position="207"/>
    </location>
</feature>
<name>A0AAV4FH37_9GAST</name>
<keyword evidence="3" id="KW-1185">Reference proteome</keyword>